<organism evidence="1 2">
    <name type="scientific">Capsulimonas corticalis</name>
    <dbReference type="NCBI Taxonomy" id="2219043"/>
    <lineage>
        <taxon>Bacteria</taxon>
        <taxon>Bacillati</taxon>
        <taxon>Armatimonadota</taxon>
        <taxon>Armatimonadia</taxon>
        <taxon>Capsulimonadales</taxon>
        <taxon>Capsulimonadaceae</taxon>
        <taxon>Capsulimonas</taxon>
    </lineage>
</organism>
<sequence length="146" mass="15674">MEQETPSPKDLALLFVLNEQAAGSLSAGLHDAIQRTFEKLNAHLSKRLGSGGYHALLKRAFVLAAAEHPKLSMAQVGDHGKLEGLDAAFSDHESAELTEACVAILACLIDLLDMFIGRKLRMRMLNDVWPSAALTGKDGPEGESHG</sequence>
<name>A0A402CY07_9BACT</name>
<evidence type="ECO:0000313" key="1">
    <source>
        <dbReference type="EMBL" id="BDI32123.1"/>
    </source>
</evidence>
<dbReference type="EMBL" id="AP025739">
    <property type="protein sequence ID" value="BDI32123.1"/>
    <property type="molecule type" value="Genomic_DNA"/>
</dbReference>
<accession>A0A402CY07</accession>
<gene>
    <name evidence="1" type="ORF">CCAX7_41740</name>
</gene>
<keyword evidence="2" id="KW-1185">Reference proteome</keyword>
<evidence type="ECO:0000313" key="2">
    <source>
        <dbReference type="Proteomes" id="UP000287394"/>
    </source>
</evidence>
<reference evidence="1 2" key="1">
    <citation type="journal article" date="2019" name="Int. J. Syst. Evol. Microbiol.">
        <title>Capsulimonas corticalis gen. nov., sp. nov., an aerobic capsulated bacterium, of a novel bacterial order, Capsulimonadales ord. nov., of the class Armatimonadia of the phylum Armatimonadetes.</title>
        <authorList>
            <person name="Li J."/>
            <person name="Kudo C."/>
            <person name="Tonouchi A."/>
        </authorList>
    </citation>
    <scope>NUCLEOTIDE SEQUENCE [LARGE SCALE GENOMIC DNA]</scope>
    <source>
        <strain evidence="1 2">AX-7</strain>
    </source>
</reference>
<dbReference type="AlphaFoldDB" id="A0A402CY07"/>
<dbReference type="Proteomes" id="UP000287394">
    <property type="component" value="Chromosome"/>
</dbReference>
<dbReference type="KEGG" id="ccot:CCAX7_41740"/>
<protein>
    <submittedName>
        <fullName evidence="1">Uncharacterized protein</fullName>
    </submittedName>
</protein>
<dbReference type="RefSeq" id="WP_119322180.1">
    <property type="nucleotide sequence ID" value="NZ_AP025739.1"/>
</dbReference>
<proteinExistence type="predicted"/>